<keyword evidence="5" id="KW-0496">Mitochondrion</keyword>
<evidence type="ECO:0000256" key="6">
    <source>
        <dbReference type="ARBA" id="ARBA00030006"/>
    </source>
</evidence>
<evidence type="ECO:0000259" key="9">
    <source>
        <dbReference type="Pfam" id="PF00675"/>
    </source>
</evidence>
<dbReference type="InterPro" id="IPR007863">
    <property type="entry name" value="Peptidase_M16_C"/>
</dbReference>
<evidence type="ECO:0000259" key="10">
    <source>
        <dbReference type="Pfam" id="PF05193"/>
    </source>
</evidence>
<accession>A0A060T366</accession>
<evidence type="ECO:0000256" key="5">
    <source>
        <dbReference type="ARBA" id="ARBA00023128"/>
    </source>
</evidence>
<comment type="similarity">
    <text evidence="3 8">Belongs to the peptidase M16 family.</text>
</comment>
<name>A0A060T366_BLAAD</name>
<dbReference type="Gene3D" id="3.30.830.10">
    <property type="entry name" value="Metalloenzyme, LuxS/M16 peptidase-like"/>
    <property type="match status" value="2"/>
</dbReference>
<dbReference type="PANTHER" id="PTHR11851:SF49">
    <property type="entry name" value="MITOCHONDRIAL-PROCESSING PEPTIDASE SUBUNIT ALPHA"/>
    <property type="match status" value="1"/>
</dbReference>
<feature type="domain" description="Peptidase M16 C-terminal" evidence="10">
    <location>
        <begin position="196"/>
        <end position="389"/>
    </location>
</feature>
<dbReference type="GO" id="GO:0005759">
    <property type="term" value="C:mitochondrial matrix"/>
    <property type="evidence" value="ECO:0007669"/>
    <property type="project" value="UniProtKB-SubCell"/>
</dbReference>
<dbReference type="InterPro" id="IPR050361">
    <property type="entry name" value="MPP/UQCRC_Complex"/>
</dbReference>
<dbReference type="GO" id="GO:0004222">
    <property type="term" value="F:metalloendopeptidase activity"/>
    <property type="evidence" value="ECO:0007669"/>
    <property type="project" value="InterPro"/>
</dbReference>
<feature type="domain" description="Peptidase M16 N-terminal" evidence="9">
    <location>
        <begin position="45"/>
        <end position="190"/>
    </location>
</feature>
<reference evidence="11" key="2">
    <citation type="submission" date="2014-06" db="EMBL/GenBank/DDBJ databases">
        <title>The complete genome of Blastobotrys (Arxula) adeninivorans LS3 - a yeast of biotechnological interest.</title>
        <authorList>
            <person name="Kunze G."/>
            <person name="Gaillardin C."/>
            <person name="Czernicka M."/>
            <person name="Durrens P."/>
            <person name="Martin T."/>
            <person name="Boer E."/>
            <person name="Gabaldon T."/>
            <person name="Cruz J."/>
            <person name="Talla E."/>
            <person name="Marck C."/>
            <person name="Goffeau A."/>
            <person name="Barbe V."/>
            <person name="Baret P."/>
            <person name="Baronian K."/>
            <person name="Beier S."/>
            <person name="Bleykasten C."/>
            <person name="Bode R."/>
            <person name="Casaregola S."/>
            <person name="Despons L."/>
            <person name="Fairhead C."/>
            <person name="Giersberg M."/>
            <person name="Gierski P."/>
            <person name="Hahnel U."/>
            <person name="Hartmann A."/>
            <person name="Jankowska D."/>
            <person name="Jubin C."/>
            <person name="Jung P."/>
            <person name="Lafontaine I."/>
            <person name="Leh-Louis V."/>
            <person name="Lemaire M."/>
            <person name="Marcet-Houben M."/>
            <person name="Mascher M."/>
            <person name="Morel G."/>
            <person name="Richard G.-F."/>
            <person name="Riechen J."/>
            <person name="Sacerdot C."/>
            <person name="Sarkar A."/>
            <person name="Savel G."/>
            <person name="Schacherer J."/>
            <person name="Sherman D."/>
            <person name="Straub M.-L."/>
            <person name="Stein N."/>
            <person name="Thierry A."/>
            <person name="Trautwein-Schult A."/>
            <person name="Westhof E."/>
            <person name="Worch S."/>
            <person name="Dujon B."/>
            <person name="Souciet J.-L."/>
            <person name="Wincker P."/>
            <person name="Scholz U."/>
            <person name="Neuveglise N."/>
        </authorList>
    </citation>
    <scope>NUCLEOTIDE SEQUENCE</scope>
    <source>
        <strain evidence="11">LS3</strain>
    </source>
</reference>
<dbReference type="Pfam" id="PF05193">
    <property type="entry name" value="Peptidase_M16_C"/>
    <property type="match status" value="1"/>
</dbReference>
<dbReference type="FunFam" id="3.30.830.10:FF:000023">
    <property type="entry name" value="Mitochondrial processing peptidase alpha subunit"/>
    <property type="match status" value="1"/>
</dbReference>
<evidence type="ECO:0000256" key="7">
    <source>
        <dbReference type="ARBA" id="ARBA00032315"/>
    </source>
</evidence>
<dbReference type="InterPro" id="IPR011765">
    <property type="entry name" value="Pept_M16_N"/>
</dbReference>
<dbReference type="Pfam" id="PF00675">
    <property type="entry name" value="Peptidase_M16"/>
    <property type="match status" value="1"/>
</dbReference>
<dbReference type="GO" id="GO:0006627">
    <property type="term" value="P:protein processing involved in protein targeting to mitochondrion"/>
    <property type="evidence" value="ECO:0007669"/>
    <property type="project" value="TreeGrafter"/>
</dbReference>
<comment type="subcellular location">
    <subcellularLocation>
        <location evidence="2">Mitochondrion matrix</location>
    </subcellularLocation>
</comment>
<dbReference type="PhylomeDB" id="A0A060T366"/>
<comment type="function">
    <text evidence="1">Substrate recognition and binding subunit of the essential mitochondrial processing protease (MPP), which cleaves the mitochondrial sequence off newly imported precursors proteins.</text>
</comment>
<dbReference type="EMBL" id="HG937693">
    <property type="protein sequence ID" value="CDP35560.1"/>
    <property type="molecule type" value="Genomic_DNA"/>
</dbReference>
<sequence length="495" mass="54421">MLRGVRSQIQRAVPRLNQAVCKRMSTQQASRSDYCLTTLDNGVKVASDPNPGYFAAMGVYVDAGSRYEDPNLSGCSHIVDRLAFRSTTTRSATEMAETLEALGGNYASTSSRESIMYQASVFNSDIERMFDVLTETVCNPNITDEEVAAVRDAVSYENYEIWQKPELILPELIHTAAFSGGLGNPLLCPQERIPYITKELIQEYRRLMYRPERFVAAFVSVDHDTAVKLAEKYLGHLPKSSEPSPVTTSTSYVGNELVVPMPEPIGNLPQFTQLYIAFEGVSLNDPDVYALATLHTLLGGGGSFSAGGPGKGMYSRLYTHVLNQFGQVESAQAFNHAYPETGLFGIAASCIPQAAPYLAEIMCQQFYMAMSTGHGALTYDEVSRAKNQLKSSLLMNLESKMIELEDLGRQVLINGRKIPVQEMVEKIDALSVEDVRRVARRVFTGNASKNGSGKPTVLVQGPRESFGDVDAVLRRYGLGRSASQPAPEQKKGWLF</sequence>
<dbReference type="PANTHER" id="PTHR11851">
    <property type="entry name" value="METALLOPROTEASE"/>
    <property type="match status" value="1"/>
</dbReference>
<dbReference type="AlphaFoldDB" id="A0A060T366"/>
<evidence type="ECO:0000313" key="11">
    <source>
        <dbReference type="EMBL" id="CDP35560.1"/>
    </source>
</evidence>
<dbReference type="InterPro" id="IPR011249">
    <property type="entry name" value="Metalloenz_LuxS/M16"/>
</dbReference>
<evidence type="ECO:0000256" key="4">
    <source>
        <dbReference type="ARBA" id="ARBA00022946"/>
    </source>
</evidence>
<gene>
    <name evidence="11" type="ORF">GNLVRS02_ARAD1C38346g</name>
</gene>
<evidence type="ECO:0000256" key="3">
    <source>
        <dbReference type="ARBA" id="ARBA00007261"/>
    </source>
</evidence>
<evidence type="ECO:0000256" key="2">
    <source>
        <dbReference type="ARBA" id="ARBA00004305"/>
    </source>
</evidence>
<proteinExistence type="inferred from homology"/>
<dbReference type="PROSITE" id="PS00143">
    <property type="entry name" value="INSULINASE"/>
    <property type="match status" value="1"/>
</dbReference>
<evidence type="ECO:0000256" key="1">
    <source>
        <dbReference type="ARBA" id="ARBA00002123"/>
    </source>
</evidence>
<evidence type="ECO:0000256" key="8">
    <source>
        <dbReference type="RuleBase" id="RU004447"/>
    </source>
</evidence>
<protein>
    <recommendedName>
        <fullName evidence="6">Alpha-MPP</fullName>
    </recommendedName>
    <alternativeName>
        <fullName evidence="7">Inactive zinc metalloprotease alpha</fullName>
    </alternativeName>
</protein>
<dbReference type="InterPro" id="IPR001431">
    <property type="entry name" value="Pept_M16_Zn_BS"/>
</dbReference>
<keyword evidence="4" id="KW-0809">Transit peptide</keyword>
<reference evidence="11" key="1">
    <citation type="submission" date="2014-02" db="EMBL/GenBank/DDBJ databases">
        <authorList>
            <person name="Genoscope - CEA"/>
        </authorList>
    </citation>
    <scope>NUCLEOTIDE SEQUENCE</scope>
    <source>
        <strain evidence="11">LS3</strain>
    </source>
</reference>
<dbReference type="SUPFAM" id="SSF63411">
    <property type="entry name" value="LuxS/MPP-like metallohydrolase"/>
    <property type="match status" value="2"/>
</dbReference>
<dbReference type="GO" id="GO:0046872">
    <property type="term" value="F:metal ion binding"/>
    <property type="evidence" value="ECO:0007669"/>
    <property type="project" value="InterPro"/>
</dbReference>
<organism evidence="11">
    <name type="scientific">Blastobotrys adeninivorans</name>
    <name type="common">Yeast</name>
    <name type="synonym">Arxula adeninivorans</name>
    <dbReference type="NCBI Taxonomy" id="409370"/>
    <lineage>
        <taxon>Eukaryota</taxon>
        <taxon>Fungi</taxon>
        <taxon>Dikarya</taxon>
        <taxon>Ascomycota</taxon>
        <taxon>Saccharomycotina</taxon>
        <taxon>Dipodascomycetes</taxon>
        <taxon>Dipodascales</taxon>
        <taxon>Trichomonascaceae</taxon>
        <taxon>Blastobotrys</taxon>
    </lineage>
</organism>